<dbReference type="InterPro" id="IPR041664">
    <property type="entry name" value="AAA_16"/>
</dbReference>
<sequence>MPDSSSSNEPIQRPVVEVIAEYINNGVGHIHIAGEPGIGKTTTLHQIAAAVDDGYNVDIRNIRPNHELTDLFREINHALFDRLPDDLTEEGRQLTGISVGPVGGVSWDSDAADVKRPQSGHRDILRRLAAAFPDDQRLLICVDDVHELGDDDRAIRGAMEEAADALPPNVLLVTAGRLTYQSLDTSVCLDTFTEEQTAQLLRNAFEDITDVQIHDIHNQVDGHPLYLGLLIDSNDDSTSLNLPDNDVFREIEQRYLQSLSPDERRLLRATAPLSELNEAICTYVLPEGFDLDRIDVADILDSLSNRIIVQTIGRTHNGLRIFKVHDVFRDFLKSRWDHTEETEQKAFQYYAETVIEQAGHDLSLEREVKYITLCLEFLSTPVIQAKAEVLSHLIEQILTEEELSFYPTSLLLTDIKTRDTTELPDKVIKTVVANINVRQKIAKDFYDDQLHLSWAKHQFNQGSFEDPSGNLLSYLNRISDTYPSFVSEVIVETTTENPRTHRYLISLGTELPAEDAIAVAEQAIEWIQDTTEYHELARPGLELVTYLCEQNAFDTALELLNTILTPRQGNSEGQLEGAQGMTRYNLIQTLDETFDILLTERGTAFIDLLKTNLEAALRIEEESQVDHEVIENHFAVTDLNYADENRGNLQQLLLEYFTRASTKWLSDDPDGTERRELIEELLDGPIVFRRVGFVLLASHPESFRDTVKITLQEVDNYRSLPAGYEFYQLLKSGFTQLDTAAQERICEIISGGPYTAYEEWAEQLAEEQEEPASYFEQRIEETWRRDRFYLIREELPAPYADVLPGLIEKHGEPDRLPTESPISRTTGGFVNQRGPEQIEEYQNWPAEEVLKSAVEWEPPEATGWDTNEHGRFEERNHLGFSRQLSELIREHPTRYAHEISILEDANPRYADAAFGAFRNLLDDGQTFPWNSIVALATAITEDPTEWTSSCRTNLAMLLNKGIAADETPFPRDNADEVRAILLVLLGDPDPDPERDQPEEGVMGHGDPVQVAINSVRPMALNAFITFLWWTTQQGGNLDPTLLDAVEKRMTDDPALAVRTVIGRRFGTLWELDSDRIERCLEDVFPRGEMTVEQRRFTAAWNSFVRHNVMWGYDALRPYYRHAIQLLDTSDDDIYEINTRSTATHVLSDYLFGDASIADDNSLIRRYYDAASPEEATELAISLADSFDNPEVEDRWDAIRNLWDWRLDQIENAGTTPEQKYADELRQFLDCVHESSTIDLTLEKGRIQRSLPIVILSDLNWRRIEDWLAEQSDSYSATSVDLYRTMVESVNDEKWSSLARTSQDSNRKRIYEKAAEEGEESIQSALWIANQFAAEGYETDREFLDDHL</sequence>
<dbReference type="Pfam" id="PF13191">
    <property type="entry name" value="AAA_16"/>
    <property type="match status" value="1"/>
</dbReference>
<reference evidence="3 4" key="1">
    <citation type="journal article" date="2019" name="Int. J. Syst. Evol. Microbiol.">
        <title>The Global Catalogue of Microorganisms (GCM) 10K type strain sequencing project: providing services to taxonomists for standard genome sequencing and annotation.</title>
        <authorList>
            <consortium name="The Broad Institute Genomics Platform"/>
            <consortium name="The Broad Institute Genome Sequencing Center for Infectious Disease"/>
            <person name="Wu L."/>
            <person name="Ma J."/>
        </authorList>
    </citation>
    <scope>NUCLEOTIDE SEQUENCE [LARGE SCALE GENOMIC DNA]</scope>
    <source>
        <strain evidence="3 4">CGMCC 1.12553</strain>
    </source>
</reference>
<feature type="compositionally biased region" description="Polar residues" evidence="1">
    <location>
        <begin position="820"/>
        <end position="829"/>
    </location>
</feature>
<accession>A0ABD5PFL8</accession>
<keyword evidence="4" id="KW-1185">Reference proteome</keyword>
<dbReference type="RefSeq" id="WP_267622879.1">
    <property type="nucleotide sequence ID" value="NZ_JAODIW010000006.1"/>
</dbReference>
<comment type="caution">
    <text evidence="3">The sequence shown here is derived from an EMBL/GenBank/DDBJ whole genome shotgun (WGS) entry which is preliminary data.</text>
</comment>
<dbReference type="SMART" id="SM00382">
    <property type="entry name" value="AAA"/>
    <property type="match status" value="1"/>
</dbReference>
<dbReference type="Gene3D" id="3.40.50.300">
    <property type="entry name" value="P-loop containing nucleotide triphosphate hydrolases"/>
    <property type="match status" value="1"/>
</dbReference>
<organism evidence="3 4">
    <name type="scientific">Halobium salinum</name>
    <dbReference type="NCBI Taxonomy" id="1364940"/>
    <lineage>
        <taxon>Archaea</taxon>
        <taxon>Methanobacteriati</taxon>
        <taxon>Methanobacteriota</taxon>
        <taxon>Stenosarchaea group</taxon>
        <taxon>Halobacteria</taxon>
        <taxon>Halobacteriales</taxon>
        <taxon>Haloferacaceae</taxon>
        <taxon>Halobium</taxon>
    </lineage>
</organism>
<dbReference type="EMBL" id="JBHSDS010000008">
    <property type="protein sequence ID" value="MFC4359241.1"/>
    <property type="molecule type" value="Genomic_DNA"/>
</dbReference>
<dbReference type="InterPro" id="IPR027417">
    <property type="entry name" value="P-loop_NTPase"/>
</dbReference>
<name>A0ABD5PFL8_9EURY</name>
<dbReference type="SUPFAM" id="SSF52540">
    <property type="entry name" value="P-loop containing nucleoside triphosphate hydrolases"/>
    <property type="match status" value="1"/>
</dbReference>
<dbReference type="Proteomes" id="UP001595921">
    <property type="component" value="Unassembled WGS sequence"/>
</dbReference>
<protein>
    <submittedName>
        <fullName evidence="3">AAA family ATPase</fullName>
    </submittedName>
</protein>
<evidence type="ECO:0000313" key="4">
    <source>
        <dbReference type="Proteomes" id="UP001595921"/>
    </source>
</evidence>
<dbReference type="InterPro" id="IPR003593">
    <property type="entry name" value="AAA+_ATPase"/>
</dbReference>
<feature type="region of interest" description="Disordered" evidence="1">
    <location>
        <begin position="812"/>
        <end position="831"/>
    </location>
</feature>
<evidence type="ECO:0000313" key="3">
    <source>
        <dbReference type="EMBL" id="MFC4359241.1"/>
    </source>
</evidence>
<dbReference type="InterPro" id="IPR059106">
    <property type="entry name" value="WHD_MalT"/>
</dbReference>
<evidence type="ECO:0000259" key="2">
    <source>
        <dbReference type="SMART" id="SM00382"/>
    </source>
</evidence>
<feature type="domain" description="AAA+ ATPase" evidence="2">
    <location>
        <begin position="26"/>
        <end position="313"/>
    </location>
</feature>
<gene>
    <name evidence="3" type="ORF">ACFO0N_14945</name>
</gene>
<proteinExistence type="predicted"/>
<dbReference type="Pfam" id="PF25873">
    <property type="entry name" value="WHD_MalT"/>
    <property type="match status" value="1"/>
</dbReference>
<evidence type="ECO:0000256" key="1">
    <source>
        <dbReference type="SAM" id="MobiDB-lite"/>
    </source>
</evidence>